<feature type="transmembrane region" description="Helical" evidence="8">
    <location>
        <begin position="36"/>
        <end position="54"/>
    </location>
</feature>
<feature type="domain" description="Glycosyltransferase RgtA/B/C/D-like" evidence="9">
    <location>
        <begin position="160"/>
        <end position="309"/>
    </location>
</feature>
<dbReference type="InterPro" id="IPR050297">
    <property type="entry name" value="LipidA_mod_glycosyltrf_83"/>
</dbReference>
<keyword evidence="7 8" id="KW-0472">Membrane</keyword>
<dbReference type="EMBL" id="JAUJEA010000004">
    <property type="protein sequence ID" value="MDN5202489.1"/>
    <property type="molecule type" value="Genomic_DNA"/>
</dbReference>
<comment type="caution">
    <text evidence="10">The sequence shown here is derived from an EMBL/GenBank/DDBJ whole genome shotgun (WGS) entry which is preliminary data.</text>
</comment>
<evidence type="ECO:0000256" key="3">
    <source>
        <dbReference type="ARBA" id="ARBA00022676"/>
    </source>
</evidence>
<comment type="subcellular location">
    <subcellularLocation>
        <location evidence="1">Cell membrane</location>
        <topology evidence="1">Multi-pass membrane protein</topology>
    </subcellularLocation>
</comment>
<sequence>MAVLLLFLSFIFIFSLFLFKSSKFPSFDIPDLSSKLIRTALIWALILFVIVEGLNLFKEVSWWGLLISWTIVGAVLLIYLLRSKQKTFKFSDIKWPLLTKFEKFSLISVGVILLILLVIALVAPPNNYDSMTYHMARVAHWMQNESVDHYATHNVRQHYQPPFAEFIILNFQILSGSHGFANFPQWFSLFLCVVGTSLISRELGANRKVQIATGVFAATIPMPILQATSAKNDLVLAFFLVAATYYLLKVSKKNSYENIVFFSISIALSILTKGTAYLFAAPLLIWFFIIQLQNCRVYFLRSLIALSIVGSSIVIMNLGHYNRNYKAYDNILGRNSKQRNQYSNEVHSIKAFSSNVVRNVVIHLKTPIYDWNKAFVKAARFVHSDVLNFKINDKRTTFGNNTVFIPKISYHEDTAANLLQLILIITAIVLFFKRFKVRHDQRLFYQMLSVILSFSLFCFYLKWQPWHSRLHIPIFILSAPFCMIVLLKNNRQYVYNSLVVLMILAALPWVLRNSSRKIFPVTRSVFAKSESELLFGNNGKFYPPTIEVTDLINQYKFNSVGLYISQDGYDYPYWFLIEDGFKNNVRIEHIKVRNKSANLLEENFIPECIISTHNFGPVLNFKGRYVKKNEATRVNLYVLQSLIDGGKITME</sequence>
<keyword evidence="4 10" id="KW-0808">Transferase</keyword>
<keyword evidence="5 8" id="KW-0812">Transmembrane</keyword>
<protein>
    <submittedName>
        <fullName evidence="10">Glycosyltransferase family 39 protein</fullName>
        <ecNumber evidence="10">2.4.-.-</ecNumber>
    </submittedName>
</protein>
<evidence type="ECO:0000256" key="6">
    <source>
        <dbReference type="ARBA" id="ARBA00022989"/>
    </source>
</evidence>
<evidence type="ECO:0000256" key="8">
    <source>
        <dbReference type="SAM" id="Phobius"/>
    </source>
</evidence>
<reference evidence="10" key="1">
    <citation type="submission" date="2023-06" db="EMBL/GenBank/DDBJ databases">
        <title>Genomic of Parafulvivirga corallium.</title>
        <authorList>
            <person name="Wang G."/>
        </authorList>
    </citation>
    <scope>NUCLEOTIDE SEQUENCE</scope>
    <source>
        <strain evidence="10">BMA10</strain>
    </source>
</reference>
<evidence type="ECO:0000256" key="2">
    <source>
        <dbReference type="ARBA" id="ARBA00022475"/>
    </source>
</evidence>
<evidence type="ECO:0000313" key="11">
    <source>
        <dbReference type="Proteomes" id="UP001172082"/>
    </source>
</evidence>
<accession>A0ABT8KP34</accession>
<dbReference type="Pfam" id="PF13231">
    <property type="entry name" value="PMT_2"/>
    <property type="match status" value="1"/>
</dbReference>
<feature type="transmembrane region" description="Helical" evidence="8">
    <location>
        <begin position="234"/>
        <end position="250"/>
    </location>
</feature>
<organism evidence="10 11">
    <name type="scientific">Splendidivirga corallicola</name>
    <dbReference type="NCBI Taxonomy" id="3051826"/>
    <lineage>
        <taxon>Bacteria</taxon>
        <taxon>Pseudomonadati</taxon>
        <taxon>Bacteroidota</taxon>
        <taxon>Cytophagia</taxon>
        <taxon>Cytophagales</taxon>
        <taxon>Splendidivirgaceae</taxon>
        <taxon>Splendidivirga</taxon>
    </lineage>
</organism>
<keyword evidence="2" id="KW-1003">Cell membrane</keyword>
<feature type="transmembrane region" description="Helical" evidence="8">
    <location>
        <begin position="6"/>
        <end position="24"/>
    </location>
</feature>
<feature type="transmembrane region" description="Helical" evidence="8">
    <location>
        <begin position="414"/>
        <end position="432"/>
    </location>
</feature>
<evidence type="ECO:0000259" key="9">
    <source>
        <dbReference type="Pfam" id="PF13231"/>
    </source>
</evidence>
<dbReference type="InterPro" id="IPR038731">
    <property type="entry name" value="RgtA/B/C-like"/>
</dbReference>
<name>A0ABT8KP34_9BACT</name>
<dbReference type="PANTHER" id="PTHR33908">
    <property type="entry name" value="MANNOSYLTRANSFERASE YKCB-RELATED"/>
    <property type="match status" value="1"/>
</dbReference>
<feature type="transmembrane region" description="Helical" evidence="8">
    <location>
        <begin position="298"/>
        <end position="318"/>
    </location>
</feature>
<proteinExistence type="predicted"/>
<dbReference type="Proteomes" id="UP001172082">
    <property type="component" value="Unassembled WGS sequence"/>
</dbReference>
<evidence type="ECO:0000256" key="7">
    <source>
        <dbReference type="ARBA" id="ARBA00023136"/>
    </source>
</evidence>
<keyword evidence="3 10" id="KW-0328">Glycosyltransferase</keyword>
<evidence type="ECO:0000256" key="1">
    <source>
        <dbReference type="ARBA" id="ARBA00004651"/>
    </source>
</evidence>
<evidence type="ECO:0000256" key="4">
    <source>
        <dbReference type="ARBA" id="ARBA00022679"/>
    </source>
</evidence>
<keyword evidence="11" id="KW-1185">Reference proteome</keyword>
<feature type="transmembrane region" description="Helical" evidence="8">
    <location>
        <begin position="60"/>
        <end position="81"/>
    </location>
</feature>
<evidence type="ECO:0000256" key="5">
    <source>
        <dbReference type="ARBA" id="ARBA00022692"/>
    </source>
</evidence>
<dbReference type="RefSeq" id="WP_346752513.1">
    <property type="nucleotide sequence ID" value="NZ_JAUJEA010000004.1"/>
</dbReference>
<gene>
    <name evidence="10" type="ORF">QQ008_13970</name>
</gene>
<keyword evidence="6 8" id="KW-1133">Transmembrane helix</keyword>
<dbReference type="GO" id="GO:0016757">
    <property type="term" value="F:glycosyltransferase activity"/>
    <property type="evidence" value="ECO:0007669"/>
    <property type="project" value="UniProtKB-KW"/>
</dbReference>
<feature type="transmembrane region" description="Helical" evidence="8">
    <location>
        <begin position="493"/>
        <end position="511"/>
    </location>
</feature>
<feature type="transmembrane region" description="Helical" evidence="8">
    <location>
        <begin position="259"/>
        <end position="292"/>
    </location>
</feature>
<dbReference type="PANTHER" id="PTHR33908:SF11">
    <property type="entry name" value="MEMBRANE PROTEIN"/>
    <property type="match status" value="1"/>
</dbReference>
<feature type="transmembrane region" description="Helical" evidence="8">
    <location>
        <begin position="470"/>
        <end position="487"/>
    </location>
</feature>
<feature type="transmembrane region" description="Helical" evidence="8">
    <location>
        <begin position="104"/>
        <end position="123"/>
    </location>
</feature>
<evidence type="ECO:0000313" key="10">
    <source>
        <dbReference type="EMBL" id="MDN5202489.1"/>
    </source>
</evidence>
<dbReference type="EC" id="2.4.-.-" evidence="10"/>
<feature type="transmembrane region" description="Helical" evidence="8">
    <location>
        <begin position="444"/>
        <end position="463"/>
    </location>
</feature>